<dbReference type="EMBL" id="CP069024">
    <property type="protein sequence ID" value="QRC92926.1"/>
    <property type="molecule type" value="Genomic_DNA"/>
</dbReference>
<keyword evidence="2" id="KW-1185">Reference proteome</keyword>
<dbReference type="AlphaFoldDB" id="A0A7U2HY41"/>
<proteinExistence type="predicted"/>
<reference evidence="2" key="1">
    <citation type="journal article" date="2021" name="BMC Genomics">
        <title>Chromosome-level genome assembly and manually-curated proteome of model necrotroph Parastagonospora nodorum Sn15 reveals a genome-wide trove of candidate effector homologs, and redundancy of virulence-related functions within an accessory chromosome.</title>
        <authorList>
            <person name="Bertazzoni S."/>
            <person name="Jones D.A.B."/>
            <person name="Phan H.T."/>
            <person name="Tan K.-C."/>
            <person name="Hane J.K."/>
        </authorList>
    </citation>
    <scope>NUCLEOTIDE SEQUENCE [LARGE SCALE GENOMIC DNA]</scope>
    <source>
        <strain evidence="2">SN15 / ATCC MYA-4574 / FGSC 10173)</strain>
    </source>
</reference>
<organism evidence="1 2">
    <name type="scientific">Phaeosphaeria nodorum (strain SN15 / ATCC MYA-4574 / FGSC 10173)</name>
    <name type="common">Glume blotch fungus</name>
    <name type="synonym">Parastagonospora nodorum</name>
    <dbReference type="NCBI Taxonomy" id="321614"/>
    <lineage>
        <taxon>Eukaryota</taxon>
        <taxon>Fungi</taxon>
        <taxon>Dikarya</taxon>
        <taxon>Ascomycota</taxon>
        <taxon>Pezizomycotina</taxon>
        <taxon>Dothideomycetes</taxon>
        <taxon>Pleosporomycetidae</taxon>
        <taxon>Pleosporales</taxon>
        <taxon>Pleosporineae</taxon>
        <taxon>Phaeosphaeriaceae</taxon>
        <taxon>Parastagonospora</taxon>
    </lineage>
</organism>
<gene>
    <name evidence="1" type="ORF">JI435_403190</name>
</gene>
<dbReference type="VEuPathDB" id="FungiDB:JI435_403190"/>
<sequence>MQDFDHTPVFPPRTWQSCFCVSLRVTAQAFFVRLLSASGNDSCPINDRCRIPAQT</sequence>
<name>A0A7U2HY41_PHANO</name>
<protein>
    <submittedName>
        <fullName evidence="1">Uncharacterized protein</fullName>
    </submittedName>
</protein>
<accession>A0A7U2HY41</accession>
<evidence type="ECO:0000313" key="2">
    <source>
        <dbReference type="Proteomes" id="UP000663193"/>
    </source>
</evidence>
<evidence type="ECO:0000313" key="1">
    <source>
        <dbReference type="EMBL" id="QRC92926.1"/>
    </source>
</evidence>
<dbReference type="Proteomes" id="UP000663193">
    <property type="component" value="Chromosome 2"/>
</dbReference>